<proteinExistence type="predicted"/>
<keyword evidence="3" id="KW-1185">Reference proteome</keyword>
<dbReference type="EMBL" id="JAEVHL010000021">
    <property type="protein sequence ID" value="MBM0275362.1"/>
    <property type="molecule type" value="Genomic_DNA"/>
</dbReference>
<organism evidence="2 3">
    <name type="scientific">Micromonospora tarensis</name>
    <dbReference type="NCBI Taxonomy" id="2806100"/>
    <lineage>
        <taxon>Bacteria</taxon>
        <taxon>Bacillati</taxon>
        <taxon>Actinomycetota</taxon>
        <taxon>Actinomycetes</taxon>
        <taxon>Micromonosporales</taxon>
        <taxon>Micromonosporaceae</taxon>
        <taxon>Micromonospora</taxon>
    </lineage>
</organism>
<gene>
    <name evidence="2" type="ORF">JM949_07775</name>
</gene>
<accession>A0ABS1YD71</accession>
<feature type="region of interest" description="Disordered" evidence="1">
    <location>
        <begin position="1"/>
        <end position="22"/>
    </location>
</feature>
<evidence type="ECO:0000313" key="2">
    <source>
        <dbReference type="EMBL" id="MBM0275362.1"/>
    </source>
</evidence>
<comment type="caution">
    <text evidence="2">The sequence shown here is derived from an EMBL/GenBank/DDBJ whole genome shotgun (WGS) entry which is preliminary data.</text>
</comment>
<dbReference type="Proteomes" id="UP000622245">
    <property type="component" value="Unassembled WGS sequence"/>
</dbReference>
<evidence type="ECO:0000313" key="3">
    <source>
        <dbReference type="Proteomes" id="UP000622245"/>
    </source>
</evidence>
<sequence length="168" mass="18323">MHPQSTEPQSPNPTPTPGPSYFKAVDDLQAAMGELISRCHDDPRGWIANAAAKSGALAAEQNKLAPTKPDVRQQLAAHLHRIADDIVSQQLPLYELLSARLSLGVLDSRADLQRWADYLGTEIAEDGGTDDNIPHIEHKTLFDDTEWGPWLSVQAQINPDADRTEAGA</sequence>
<reference evidence="2 3" key="1">
    <citation type="submission" date="2021-01" db="EMBL/GenBank/DDBJ databases">
        <title>Draft genome sequence of Micromonospora sp. strain STR1s_6.</title>
        <authorList>
            <person name="Karlyshev A."/>
            <person name="Jawad R."/>
        </authorList>
    </citation>
    <scope>NUCLEOTIDE SEQUENCE [LARGE SCALE GENOMIC DNA]</scope>
    <source>
        <strain evidence="2 3">STR1S-6</strain>
    </source>
</reference>
<name>A0ABS1YD71_9ACTN</name>
<protein>
    <submittedName>
        <fullName evidence="2">Uncharacterized protein</fullName>
    </submittedName>
</protein>
<dbReference type="RefSeq" id="WP_203147759.1">
    <property type="nucleotide sequence ID" value="NZ_JAEVHL010000021.1"/>
</dbReference>
<evidence type="ECO:0000256" key="1">
    <source>
        <dbReference type="SAM" id="MobiDB-lite"/>
    </source>
</evidence>